<comment type="similarity">
    <text evidence="4">Belongs to the MET18/MMS19 family.</text>
</comment>
<dbReference type="GO" id="GO:0051604">
    <property type="term" value="P:protein maturation"/>
    <property type="evidence" value="ECO:0007669"/>
    <property type="project" value="UniProtKB-UniRule"/>
</dbReference>
<dbReference type="GO" id="GO:0005634">
    <property type="term" value="C:nucleus"/>
    <property type="evidence" value="ECO:0007669"/>
    <property type="project" value="UniProtKB-SubCell"/>
</dbReference>
<dbReference type="GO" id="GO:0097361">
    <property type="term" value="C:cytosolic [4Fe-4S] assembly targeting complex"/>
    <property type="evidence" value="ECO:0007669"/>
    <property type="project" value="UniProtKB-UniRule"/>
</dbReference>
<dbReference type="GO" id="GO:0006281">
    <property type="term" value="P:DNA repair"/>
    <property type="evidence" value="ECO:0007669"/>
    <property type="project" value="UniProtKB-UniRule"/>
</dbReference>
<evidence type="ECO:0000259" key="7">
    <source>
        <dbReference type="Pfam" id="PF14500"/>
    </source>
</evidence>
<name>A0AAW1S2S8_9CHLO</name>
<dbReference type="Proteomes" id="UP001438707">
    <property type="component" value="Unassembled WGS sequence"/>
</dbReference>
<comment type="caution">
    <text evidence="8">The sequence shown here is derived from an EMBL/GenBank/DDBJ whole genome shotgun (WGS) entry which is preliminary data.</text>
</comment>
<keyword evidence="4" id="KW-0234">DNA repair</keyword>
<dbReference type="PANTHER" id="PTHR12891">
    <property type="entry name" value="DNA REPAIR/TRANSCRIPTION PROTEIN MET18/MMS19"/>
    <property type="match status" value="1"/>
</dbReference>
<evidence type="ECO:0000313" key="9">
    <source>
        <dbReference type="Proteomes" id="UP001438707"/>
    </source>
</evidence>
<reference evidence="8 9" key="1">
    <citation type="journal article" date="2024" name="Nat. Commun.">
        <title>Phylogenomics reveals the evolutionary origins of lichenization in chlorophyte algae.</title>
        <authorList>
            <person name="Puginier C."/>
            <person name="Libourel C."/>
            <person name="Otte J."/>
            <person name="Skaloud P."/>
            <person name="Haon M."/>
            <person name="Grisel S."/>
            <person name="Petersen M."/>
            <person name="Berrin J.G."/>
            <person name="Delaux P.M."/>
            <person name="Dal Grande F."/>
            <person name="Keller J."/>
        </authorList>
    </citation>
    <scope>NUCLEOTIDE SEQUENCE [LARGE SCALE GENOMIC DNA]</scope>
    <source>
        <strain evidence="8 9">SAG 2145</strain>
    </source>
</reference>
<feature type="compositionally biased region" description="Polar residues" evidence="5">
    <location>
        <begin position="506"/>
        <end position="515"/>
    </location>
</feature>
<dbReference type="InterPro" id="IPR024687">
    <property type="entry name" value="MMS19_C"/>
</dbReference>
<evidence type="ECO:0000256" key="4">
    <source>
        <dbReference type="RuleBase" id="RU367072"/>
    </source>
</evidence>
<accession>A0AAW1S2S8</accession>
<evidence type="ECO:0000259" key="6">
    <source>
        <dbReference type="Pfam" id="PF12460"/>
    </source>
</evidence>
<comment type="subcellular location">
    <subcellularLocation>
        <location evidence="1 4">Nucleus</location>
    </subcellularLocation>
</comment>
<dbReference type="GO" id="GO:0016226">
    <property type="term" value="P:iron-sulfur cluster assembly"/>
    <property type="evidence" value="ECO:0007669"/>
    <property type="project" value="UniProtKB-UniRule"/>
</dbReference>
<keyword evidence="9" id="KW-1185">Reference proteome</keyword>
<feature type="region of interest" description="Disordered" evidence="5">
    <location>
        <begin position="680"/>
        <end position="702"/>
    </location>
</feature>
<feature type="region of interest" description="Disordered" evidence="5">
    <location>
        <begin position="483"/>
        <end position="515"/>
    </location>
</feature>
<gene>
    <name evidence="8" type="ORF">WJX74_000432</name>
</gene>
<feature type="region of interest" description="Disordered" evidence="5">
    <location>
        <begin position="609"/>
        <end position="637"/>
    </location>
</feature>
<protein>
    <recommendedName>
        <fullName evidence="4">MMS19 nucleotide excision repair protein</fullName>
    </recommendedName>
</protein>
<dbReference type="PANTHER" id="PTHR12891:SF0">
    <property type="entry name" value="MMS19 NUCLEOTIDE EXCISION REPAIR PROTEIN HOMOLOG"/>
    <property type="match status" value="1"/>
</dbReference>
<dbReference type="SUPFAM" id="SSF48371">
    <property type="entry name" value="ARM repeat"/>
    <property type="match status" value="1"/>
</dbReference>
<dbReference type="InterPro" id="IPR029240">
    <property type="entry name" value="MMS19_N"/>
</dbReference>
<dbReference type="InterPro" id="IPR039920">
    <property type="entry name" value="MMS19"/>
</dbReference>
<keyword evidence="3 4" id="KW-0539">Nucleus</keyword>
<evidence type="ECO:0000256" key="2">
    <source>
        <dbReference type="ARBA" id="ARBA00022737"/>
    </source>
</evidence>
<dbReference type="AlphaFoldDB" id="A0AAW1S2S8"/>
<evidence type="ECO:0000313" key="8">
    <source>
        <dbReference type="EMBL" id="KAK9839923.1"/>
    </source>
</evidence>
<feature type="domain" description="MMS19 N-terminal" evidence="7">
    <location>
        <begin position="42"/>
        <end position="314"/>
    </location>
</feature>
<dbReference type="InterPro" id="IPR016024">
    <property type="entry name" value="ARM-type_fold"/>
</dbReference>
<sequence length="1211" mass="126547">MELPLEASQFVLDGQANPGTLAYRLQKVAEAARSGLSLLDLVRNLRDYLIAEEGETRARATLLLAKVLEEVPSSLTGQTDASHVAAFFAARLSDWPSFAAAIHGCETLLRQAGQTSGRSIATADAKVIATAFTDEVEVPGLAVALRQPALRVLQLLLEKFGTSLLKEGVNLIGMVIAATDAEKDPRCLMLAFSCFKLLGTVYAGAGCQSHLQEASDDLFDFVACYFPLTFTPPPDAAHNITRESMASELEATIAALPSLAEHVIPLLLEKLASSVRQSRADSLSAVKICVAAWGIEVLDPQLSAVWRGLRNVLLSHPDCDEDQEVVVKAGECLRDCVTSLAGQDNLELVDLALEDSSCQSLPMRIQEAASGDSEAAFHVSSAAFMLGMGERAAASANTSFPPLQPWHAPRHQMVKFRMTALSLPRGGQQWPSEQLNHQRLLTIQCLQTVVRCIKTSPGSEHAATDPSVAEALSPFCSRMLQVGAHEDSTESDENSIGSGHRPTASKADSTSEGVGSQVATAHIKLMSSLASFPFDSAPLDMMGLLRAARQLSLHVTDPQGITGDAASDQEGVSAAAAQGLASMAGAGKSSTLMLAWVVEQFVSSLRQCSHSCSKNGPGSQQTSAEEPPAGTRSSSQQASAILRALGAMATEAAGPRSSELRQLPLEPLLGTLAGDVIPACSTGARSQRPGPTGTAAKTQTPDGSAMVLAEEAAGAEKTQKLLQQVASDLMAFALQESQAARTMHDVILQALAWAAHAASFSCGQPSVVEQAASTIMQAVDGCRSAGYSSKHAEPAVAVAGCVVAACPPSVLPGDCRELVQQLTALAVHVDQASLASQAANVAAASILAKLPPGAIDSTVSAALAQLLPAQPSTVPVDDSSISSASPMETDGVPSPAQVDTSSAAPRAPTAVPLAIQPLPSSADSTPQDQAADPLQSYTPQAAPACFHDFTGIKAQQLHCLGWVLRALAMRGAQSMYQPLLRQYAQLLRQLPSEPGAVGAAAGMLETCFSSQGFDHRSMPGRGLHLTLGPSNHVQGRLLWQQRLLTVVLDELHPVLQAGPGSQPQAGGALWAAYARLMGALPDALAAREQPRLLPFLPTCLLRLADAVPADAPSLVALLNSCAASFHSPTGLALLTSEPGTLISGLMQLAAFRPAASVRSAALHALALLPGHVSWEALHSSKAAMAALLRNALDDIKRPVRQQAAVTKLAWT</sequence>
<evidence type="ECO:0000256" key="1">
    <source>
        <dbReference type="ARBA" id="ARBA00004123"/>
    </source>
</evidence>
<dbReference type="EMBL" id="JALJOS010000004">
    <property type="protein sequence ID" value="KAK9839923.1"/>
    <property type="molecule type" value="Genomic_DNA"/>
</dbReference>
<feature type="compositionally biased region" description="Polar residues" evidence="5">
    <location>
        <begin position="609"/>
        <end position="624"/>
    </location>
</feature>
<comment type="function">
    <text evidence="4">Key component of the cytosolic iron-sulfur protein assembly (CIA) complex, a multiprotein complex that mediates the incorporation of iron-sulfur cluster into apoproteins specifically involved in DNA metabolism and genomic integrity. In the CIA complex, MMS19 acts as an adapter between early-acting CIA components and a subset of cellular target iron-sulfur proteins.</text>
</comment>
<proteinExistence type="inferred from homology"/>
<evidence type="ECO:0000256" key="5">
    <source>
        <dbReference type="SAM" id="MobiDB-lite"/>
    </source>
</evidence>
<dbReference type="Pfam" id="PF14500">
    <property type="entry name" value="MMS19_N"/>
    <property type="match status" value="1"/>
</dbReference>
<keyword evidence="2" id="KW-0677">Repeat</keyword>
<feature type="domain" description="MMS19 C-terminal" evidence="6">
    <location>
        <begin position="955"/>
        <end position="1169"/>
    </location>
</feature>
<feature type="region of interest" description="Disordered" evidence="5">
    <location>
        <begin position="872"/>
        <end position="906"/>
    </location>
</feature>
<keyword evidence="4" id="KW-0227">DNA damage</keyword>
<evidence type="ECO:0000256" key="3">
    <source>
        <dbReference type="ARBA" id="ARBA00023242"/>
    </source>
</evidence>
<organism evidence="8 9">
    <name type="scientific">Apatococcus lobatus</name>
    <dbReference type="NCBI Taxonomy" id="904363"/>
    <lineage>
        <taxon>Eukaryota</taxon>
        <taxon>Viridiplantae</taxon>
        <taxon>Chlorophyta</taxon>
        <taxon>core chlorophytes</taxon>
        <taxon>Trebouxiophyceae</taxon>
        <taxon>Chlorellales</taxon>
        <taxon>Chlorellaceae</taxon>
        <taxon>Apatococcus</taxon>
    </lineage>
</organism>
<dbReference type="Pfam" id="PF12460">
    <property type="entry name" value="MMS19_C"/>
    <property type="match status" value="1"/>
</dbReference>